<reference evidence="1" key="1">
    <citation type="journal article" date="2018" name="Nat. Genet.">
        <title>Extensive intraspecific gene order and gene structural variations between Mo17 and other maize genomes.</title>
        <authorList>
            <person name="Sun S."/>
            <person name="Zhou Y."/>
            <person name="Chen J."/>
            <person name="Shi J."/>
            <person name="Zhao H."/>
            <person name="Zhao H."/>
            <person name="Song W."/>
            <person name="Zhang M."/>
            <person name="Cui Y."/>
            <person name="Dong X."/>
            <person name="Liu H."/>
            <person name="Ma X."/>
            <person name="Jiao Y."/>
            <person name="Wang B."/>
            <person name="Wei X."/>
            <person name="Stein J.C."/>
            <person name="Glaubitz J.C."/>
            <person name="Lu F."/>
            <person name="Yu G."/>
            <person name="Liang C."/>
            <person name="Fengler K."/>
            <person name="Li B."/>
            <person name="Rafalski A."/>
            <person name="Schnable P.S."/>
            <person name="Ware D.H."/>
            <person name="Buckler E.S."/>
            <person name="Lai J."/>
        </authorList>
    </citation>
    <scope>NUCLEOTIDE SEQUENCE [LARGE SCALE GENOMIC DNA]</scope>
    <source>
        <tissue evidence="1">Seedling</tissue>
    </source>
</reference>
<gene>
    <name evidence="1" type="ORF">Zm00014a_009212</name>
</gene>
<name>A0A317YGN9_MAIZE</name>
<dbReference type="AlphaFoldDB" id="A0A317YGN9"/>
<evidence type="ECO:0000313" key="1">
    <source>
        <dbReference type="EMBL" id="PWZ57785.1"/>
    </source>
</evidence>
<accession>A0A317YGN9</accession>
<dbReference type="Proteomes" id="UP000251960">
    <property type="component" value="Chromosome 1"/>
</dbReference>
<dbReference type="EMBL" id="NCVQ01000001">
    <property type="protein sequence ID" value="PWZ57785.1"/>
    <property type="molecule type" value="Genomic_DNA"/>
</dbReference>
<organism evidence="1">
    <name type="scientific">Zea mays</name>
    <name type="common">Maize</name>
    <dbReference type="NCBI Taxonomy" id="4577"/>
    <lineage>
        <taxon>Eukaryota</taxon>
        <taxon>Viridiplantae</taxon>
        <taxon>Streptophyta</taxon>
        <taxon>Embryophyta</taxon>
        <taxon>Tracheophyta</taxon>
        <taxon>Spermatophyta</taxon>
        <taxon>Magnoliopsida</taxon>
        <taxon>Liliopsida</taxon>
        <taxon>Poales</taxon>
        <taxon>Poaceae</taxon>
        <taxon>PACMAD clade</taxon>
        <taxon>Panicoideae</taxon>
        <taxon>Andropogonodae</taxon>
        <taxon>Andropogoneae</taxon>
        <taxon>Tripsacinae</taxon>
        <taxon>Zea</taxon>
    </lineage>
</organism>
<sequence>MRACGSPSTFLNLTTSSHNSHSFKLNQSIESFS</sequence>
<protein>
    <submittedName>
        <fullName evidence="1">Uncharacterized protein</fullName>
    </submittedName>
</protein>
<comment type="caution">
    <text evidence="1">The sequence shown here is derived from an EMBL/GenBank/DDBJ whole genome shotgun (WGS) entry which is preliminary data.</text>
</comment>
<proteinExistence type="predicted"/>